<dbReference type="InterPro" id="IPR036513">
    <property type="entry name" value="STAS_dom_sf"/>
</dbReference>
<dbReference type="Gene3D" id="3.30.750.24">
    <property type="entry name" value="STAS domain"/>
    <property type="match status" value="1"/>
</dbReference>
<keyword evidence="2" id="KW-1185">Reference proteome</keyword>
<reference evidence="2" key="1">
    <citation type="submission" date="2019-04" db="EMBL/GenBank/DDBJ databases">
        <title>Draft genome sequence of Pseudonocardiaceae bacterium SL3-2-4.</title>
        <authorList>
            <person name="Ningsih F."/>
            <person name="Yokota A."/>
            <person name="Sakai Y."/>
            <person name="Nanatani K."/>
            <person name="Yabe S."/>
            <person name="Oetari A."/>
            <person name="Sjamsuridzal W."/>
        </authorList>
    </citation>
    <scope>NUCLEOTIDE SEQUENCE [LARGE SCALE GENOMIC DNA]</scope>
    <source>
        <strain evidence="2">SL3-2-4</strain>
    </source>
</reference>
<dbReference type="EMBL" id="BJFL01000049">
    <property type="protein sequence ID" value="GDY33625.1"/>
    <property type="molecule type" value="Genomic_DNA"/>
</dbReference>
<dbReference type="Proteomes" id="UP000298860">
    <property type="component" value="Unassembled WGS sequence"/>
</dbReference>
<evidence type="ECO:0008006" key="3">
    <source>
        <dbReference type="Google" id="ProtNLM"/>
    </source>
</evidence>
<gene>
    <name evidence="1" type="ORF">GTS_52580</name>
</gene>
<dbReference type="RefSeq" id="WP_137816552.1">
    <property type="nucleotide sequence ID" value="NZ_BJFL01000049.1"/>
</dbReference>
<organism evidence="1 2">
    <name type="scientific">Gandjariella thermophila</name>
    <dbReference type="NCBI Taxonomy" id="1931992"/>
    <lineage>
        <taxon>Bacteria</taxon>
        <taxon>Bacillati</taxon>
        <taxon>Actinomycetota</taxon>
        <taxon>Actinomycetes</taxon>
        <taxon>Pseudonocardiales</taxon>
        <taxon>Pseudonocardiaceae</taxon>
        <taxon>Gandjariella</taxon>
    </lineage>
</organism>
<protein>
    <recommendedName>
        <fullName evidence="3">STAS domain-containing protein</fullName>
    </recommendedName>
</protein>
<proteinExistence type="predicted"/>
<dbReference type="AlphaFoldDB" id="A0A4D4J9X9"/>
<sequence length="66" mass="6831">MGAAEQLAELLLLHVWREIRGGAVVVHAAGEVDVSSAPTLARQLAAAEAEARRSICAVWSPSAVPA</sequence>
<evidence type="ECO:0000313" key="2">
    <source>
        <dbReference type="Proteomes" id="UP000298860"/>
    </source>
</evidence>
<accession>A0A4D4J9X9</accession>
<evidence type="ECO:0000313" key="1">
    <source>
        <dbReference type="EMBL" id="GDY33625.1"/>
    </source>
</evidence>
<comment type="caution">
    <text evidence="1">The sequence shown here is derived from an EMBL/GenBank/DDBJ whole genome shotgun (WGS) entry which is preliminary data.</text>
</comment>
<name>A0A4D4J9X9_9PSEU</name>